<evidence type="ECO:0000313" key="2">
    <source>
        <dbReference type="Proteomes" id="UP001470230"/>
    </source>
</evidence>
<name>A0ABR2HVV6_9EUKA</name>
<gene>
    <name evidence="1" type="ORF">M9Y10_017903</name>
</gene>
<reference evidence="1 2" key="1">
    <citation type="submission" date="2024-04" db="EMBL/GenBank/DDBJ databases">
        <title>Tritrichomonas musculus Genome.</title>
        <authorList>
            <person name="Alves-Ferreira E."/>
            <person name="Grigg M."/>
            <person name="Lorenzi H."/>
            <person name="Galac M."/>
        </authorList>
    </citation>
    <scope>NUCLEOTIDE SEQUENCE [LARGE SCALE GENOMIC DNA]</scope>
    <source>
        <strain evidence="1 2">EAF2021</strain>
    </source>
</reference>
<comment type="caution">
    <text evidence="1">The sequence shown here is derived from an EMBL/GenBank/DDBJ whole genome shotgun (WGS) entry which is preliminary data.</text>
</comment>
<protein>
    <submittedName>
        <fullName evidence="1">Uncharacterized protein</fullName>
    </submittedName>
</protein>
<keyword evidence="2" id="KW-1185">Reference proteome</keyword>
<dbReference type="Proteomes" id="UP001470230">
    <property type="component" value="Unassembled WGS sequence"/>
</dbReference>
<evidence type="ECO:0000313" key="1">
    <source>
        <dbReference type="EMBL" id="KAK8852910.1"/>
    </source>
</evidence>
<proteinExistence type="predicted"/>
<sequence>MFQSIYKNTNTIPIIIQLNDELDRVKYYIETNLHNYTTAQSNVKLIYIASIAFTVSRLVKVTGKVKLPEELIKSHLIITDNDDDDL</sequence>
<accession>A0ABR2HVV6</accession>
<dbReference type="EMBL" id="JAPFFF010000023">
    <property type="protein sequence ID" value="KAK8852910.1"/>
    <property type="molecule type" value="Genomic_DNA"/>
</dbReference>
<organism evidence="1 2">
    <name type="scientific">Tritrichomonas musculus</name>
    <dbReference type="NCBI Taxonomy" id="1915356"/>
    <lineage>
        <taxon>Eukaryota</taxon>
        <taxon>Metamonada</taxon>
        <taxon>Parabasalia</taxon>
        <taxon>Tritrichomonadida</taxon>
        <taxon>Tritrichomonadidae</taxon>
        <taxon>Tritrichomonas</taxon>
    </lineage>
</organism>